<protein>
    <submittedName>
        <fullName evidence="3">Uncharacterized protein</fullName>
    </submittedName>
</protein>
<keyword evidence="2" id="KW-0732">Signal</keyword>
<gene>
    <name evidence="3" type="ORF">OFUS_LOCUS4783</name>
</gene>
<dbReference type="Proteomes" id="UP000749559">
    <property type="component" value="Unassembled WGS sequence"/>
</dbReference>
<feature type="compositionally biased region" description="Basic and acidic residues" evidence="1">
    <location>
        <begin position="107"/>
        <end position="118"/>
    </location>
</feature>
<proteinExistence type="predicted"/>
<evidence type="ECO:0000313" key="3">
    <source>
        <dbReference type="EMBL" id="CAH1777785.1"/>
    </source>
</evidence>
<feature type="compositionally biased region" description="Basic and acidic residues" evidence="1">
    <location>
        <begin position="150"/>
        <end position="161"/>
    </location>
</feature>
<feature type="region of interest" description="Disordered" evidence="1">
    <location>
        <begin position="98"/>
        <end position="320"/>
    </location>
</feature>
<evidence type="ECO:0000313" key="4">
    <source>
        <dbReference type="Proteomes" id="UP000749559"/>
    </source>
</evidence>
<evidence type="ECO:0000256" key="1">
    <source>
        <dbReference type="SAM" id="MobiDB-lite"/>
    </source>
</evidence>
<feature type="compositionally biased region" description="Acidic residues" evidence="1">
    <location>
        <begin position="186"/>
        <end position="198"/>
    </location>
</feature>
<reference evidence="3" key="1">
    <citation type="submission" date="2022-03" db="EMBL/GenBank/DDBJ databases">
        <authorList>
            <person name="Martin C."/>
        </authorList>
    </citation>
    <scope>NUCLEOTIDE SEQUENCE</scope>
</reference>
<sequence>MWKQLLVAACACALICAEARPKRHGDGSSNGSGESKANKSHNLERLCKMLKRETDAGSTMQKDKLILLFAACESLKALEHVDIDDILEQFDVLEQDLDHLGSNSHSGSEREDENKANEDPAPGSDGYDPPKEELTAVESDSLPQGDDDDAPSKEDIAKENDGIVDDGNTPSKEETVEEKNGQALGDESDVPSNEETDVNGDVSDALPKETTEEDDGAVSGDDSVALLKEEPATEFGSEALVDNDAPPKEEIADDGKEDSAEDDVAVQDSRPPCEGDDCPPQLCEGDDCKPPPCEGDDCPPVTCDGDDCQPLPCEGDDCSPPACEGDDCRPELCEGDDCQSPDLSKKQEIEPYSMDESGDGNASEKSSEEEMEPYSMNESGDLNAPEKSSEEVEPYSMNESDNLNAPEESFENNDGKEPLTKMLKHLFGICHELKLLPLDTTKRQDDGILTQITTELEGACTLLQTLIGNIEATTI</sequence>
<dbReference type="OrthoDB" id="2019572at2759"/>
<name>A0A8S4NBC2_OWEFU</name>
<feature type="chain" id="PRO_5035715165" evidence="2">
    <location>
        <begin position="20"/>
        <end position="475"/>
    </location>
</feature>
<dbReference type="EMBL" id="CAIIXF020000002">
    <property type="protein sequence ID" value="CAH1777785.1"/>
    <property type="molecule type" value="Genomic_DNA"/>
</dbReference>
<feature type="region of interest" description="Disordered" evidence="1">
    <location>
        <begin position="334"/>
        <end position="416"/>
    </location>
</feature>
<comment type="caution">
    <text evidence="3">The sequence shown here is derived from an EMBL/GenBank/DDBJ whole genome shotgun (WGS) entry which is preliminary data.</text>
</comment>
<keyword evidence="4" id="KW-1185">Reference proteome</keyword>
<feature type="signal peptide" evidence="2">
    <location>
        <begin position="1"/>
        <end position="19"/>
    </location>
</feature>
<feature type="compositionally biased region" description="Basic and acidic residues" evidence="1">
    <location>
        <begin position="245"/>
        <end position="258"/>
    </location>
</feature>
<feature type="compositionally biased region" description="Basic and acidic residues" evidence="1">
    <location>
        <begin position="171"/>
        <end position="180"/>
    </location>
</feature>
<organism evidence="3 4">
    <name type="scientific">Owenia fusiformis</name>
    <name type="common">Polychaete worm</name>
    <dbReference type="NCBI Taxonomy" id="6347"/>
    <lineage>
        <taxon>Eukaryota</taxon>
        <taxon>Metazoa</taxon>
        <taxon>Spiralia</taxon>
        <taxon>Lophotrochozoa</taxon>
        <taxon>Annelida</taxon>
        <taxon>Polychaeta</taxon>
        <taxon>Sedentaria</taxon>
        <taxon>Canalipalpata</taxon>
        <taxon>Sabellida</taxon>
        <taxon>Oweniida</taxon>
        <taxon>Oweniidae</taxon>
        <taxon>Owenia</taxon>
    </lineage>
</organism>
<dbReference type="AlphaFoldDB" id="A0A8S4NBC2"/>
<accession>A0A8S4NBC2</accession>
<evidence type="ECO:0000256" key="2">
    <source>
        <dbReference type="SAM" id="SignalP"/>
    </source>
</evidence>